<comment type="caution">
    <text evidence="1">The sequence shown here is derived from an EMBL/GenBank/DDBJ whole genome shotgun (WGS) entry which is preliminary data.</text>
</comment>
<organism evidence="1 2">
    <name type="scientific">Cichorium intybus</name>
    <name type="common">Chicory</name>
    <dbReference type="NCBI Taxonomy" id="13427"/>
    <lineage>
        <taxon>Eukaryota</taxon>
        <taxon>Viridiplantae</taxon>
        <taxon>Streptophyta</taxon>
        <taxon>Embryophyta</taxon>
        <taxon>Tracheophyta</taxon>
        <taxon>Spermatophyta</taxon>
        <taxon>Magnoliopsida</taxon>
        <taxon>eudicotyledons</taxon>
        <taxon>Gunneridae</taxon>
        <taxon>Pentapetalae</taxon>
        <taxon>asterids</taxon>
        <taxon>campanulids</taxon>
        <taxon>Asterales</taxon>
        <taxon>Asteraceae</taxon>
        <taxon>Cichorioideae</taxon>
        <taxon>Cichorieae</taxon>
        <taxon>Cichoriinae</taxon>
        <taxon>Cichorium</taxon>
    </lineage>
</organism>
<dbReference type="Proteomes" id="UP001055811">
    <property type="component" value="Linkage Group LG02"/>
</dbReference>
<reference evidence="2" key="1">
    <citation type="journal article" date="2022" name="Mol. Ecol. Resour.">
        <title>The genomes of chicory, endive, great burdock and yacon provide insights into Asteraceae palaeo-polyploidization history and plant inulin production.</title>
        <authorList>
            <person name="Fan W."/>
            <person name="Wang S."/>
            <person name="Wang H."/>
            <person name="Wang A."/>
            <person name="Jiang F."/>
            <person name="Liu H."/>
            <person name="Zhao H."/>
            <person name="Xu D."/>
            <person name="Zhang Y."/>
        </authorList>
    </citation>
    <scope>NUCLEOTIDE SEQUENCE [LARGE SCALE GENOMIC DNA]</scope>
    <source>
        <strain evidence="2">cv. Punajuju</strain>
    </source>
</reference>
<protein>
    <submittedName>
        <fullName evidence="1">Uncharacterized protein</fullName>
    </submittedName>
</protein>
<keyword evidence="2" id="KW-1185">Reference proteome</keyword>
<accession>A0ACB9GEB3</accession>
<gene>
    <name evidence="1" type="ORF">L2E82_11545</name>
</gene>
<dbReference type="EMBL" id="CM042010">
    <property type="protein sequence ID" value="KAI3781528.1"/>
    <property type="molecule type" value="Genomic_DNA"/>
</dbReference>
<name>A0ACB9GEB3_CICIN</name>
<evidence type="ECO:0000313" key="1">
    <source>
        <dbReference type="EMBL" id="KAI3781528.1"/>
    </source>
</evidence>
<evidence type="ECO:0000313" key="2">
    <source>
        <dbReference type="Proteomes" id="UP001055811"/>
    </source>
</evidence>
<reference evidence="1 2" key="2">
    <citation type="journal article" date="2022" name="Mol. Ecol. Resour.">
        <title>The genomes of chicory, endive, great burdock and yacon provide insights into Asteraceae paleo-polyploidization history and plant inulin production.</title>
        <authorList>
            <person name="Fan W."/>
            <person name="Wang S."/>
            <person name="Wang H."/>
            <person name="Wang A."/>
            <person name="Jiang F."/>
            <person name="Liu H."/>
            <person name="Zhao H."/>
            <person name="Xu D."/>
            <person name="Zhang Y."/>
        </authorList>
    </citation>
    <scope>NUCLEOTIDE SEQUENCE [LARGE SCALE GENOMIC DNA]</scope>
    <source>
        <strain evidence="2">cv. Punajuju</strain>
        <tissue evidence="1">Leaves</tissue>
    </source>
</reference>
<sequence>MPAVARSAYLFTFTICYNGRKKIWCHPYFTFLVPPLGEIVVFFTRIGLPDFIQGDCAIVLELEQVMKLRYLEN</sequence>
<proteinExistence type="predicted"/>